<keyword evidence="4" id="KW-1185">Reference proteome</keyword>
<organism evidence="3 4">
    <name type="scientific">Lactuca sativa</name>
    <name type="common">Garden lettuce</name>
    <dbReference type="NCBI Taxonomy" id="4236"/>
    <lineage>
        <taxon>Eukaryota</taxon>
        <taxon>Viridiplantae</taxon>
        <taxon>Streptophyta</taxon>
        <taxon>Embryophyta</taxon>
        <taxon>Tracheophyta</taxon>
        <taxon>Spermatophyta</taxon>
        <taxon>Magnoliopsida</taxon>
        <taxon>eudicotyledons</taxon>
        <taxon>Gunneridae</taxon>
        <taxon>Pentapetalae</taxon>
        <taxon>asterids</taxon>
        <taxon>campanulids</taxon>
        <taxon>Asterales</taxon>
        <taxon>Asteraceae</taxon>
        <taxon>Cichorioideae</taxon>
        <taxon>Cichorieae</taxon>
        <taxon>Lactucinae</taxon>
        <taxon>Lactuca</taxon>
    </lineage>
</organism>
<gene>
    <name evidence="3" type="ORF">LSAT_V11C200099380</name>
</gene>
<name>A0A9R1XPC9_LACSA</name>
<comment type="caution">
    <text evidence="3">The sequence shown here is derived from an EMBL/GenBank/DDBJ whole genome shotgun (WGS) entry which is preliminary data.</text>
</comment>
<evidence type="ECO:0000256" key="1">
    <source>
        <dbReference type="ARBA" id="ARBA00022679"/>
    </source>
</evidence>
<dbReference type="InterPro" id="IPR036393">
    <property type="entry name" value="AceGlu_kinase-like_sf"/>
</dbReference>
<dbReference type="Gene3D" id="3.40.1160.10">
    <property type="entry name" value="Acetylglutamate kinase-like"/>
    <property type="match status" value="1"/>
</dbReference>
<evidence type="ECO:0000256" key="2">
    <source>
        <dbReference type="ARBA" id="ARBA00023315"/>
    </source>
</evidence>
<dbReference type="SUPFAM" id="SSF53633">
    <property type="entry name" value="Carbamate kinase-like"/>
    <property type="match status" value="1"/>
</dbReference>
<evidence type="ECO:0000313" key="3">
    <source>
        <dbReference type="EMBL" id="KAJ0220716.1"/>
    </source>
</evidence>
<dbReference type="InterPro" id="IPR010167">
    <property type="entry name" value="NH2A_AcTrfase"/>
</dbReference>
<dbReference type="Proteomes" id="UP000235145">
    <property type="component" value="Unassembled WGS sequence"/>
</dbReference>
<reference evidence="3 4" key="1">
    <citation type="journal article" date="2017" name="Nat. Commun.">
        <title>Genome assembly with in vitro proximity ligation data and whole-genome triplication in lettuce.</title>
        <authorList>
            <person name="Reyes-Chin-Wo S."/>
            <person name="Wang Z."/>
            <person name="Yang X."/>
            <person name="Kozik A."/>
            <person name="Arikit S."/>
            <person name="Song C."/>
            <person name="Xia L."/>
            <person name="Froenicke L."/>
            <person name="Lavelle D.O."/>
            <person name="Truco M.J."/>
            <person name="Xia R."/>
            <person name="Zhu S."/>
            <person name="Xu C."/>
            <person name="Xu H."/>
            <person name="Xu X."/>
            <person name="Cox K."/>
            <person name="Korf I."/>
            <person name="Meyers B.C."/>
            <person name="Michelmore R.W."/>
        </authorList>
    </citation>
    <scope>NUCLEOTIDE SEQUENCE [LARGE SCALE GENOMIC DNA]</scope>
    <source>
        <strain evidence="4">cv. Salinas</strain>
        <tissue evidence="3">Seedlings</tissue>
    </source>
</reference>
<dbReference type="GO" id="GO:0006526">
    <property type="term" value="P:L-arginine biosynthetic process"/>
    <property type="evidence" value="ECO:0007669"/>
    <property type="project" value="InterPro"/>
</dbReference>
<keyword evidence="2" id="KW-0012">Acyltransferase</keyword>
<evidence type="ECO:0000313" key="4">
    <source>
        <dbReference type="Proteomes" id="UP000235145"/>
    </source>
</evidence>
<dbReference type="GO" id="GO:0005737">
    <property type="term" value="C:cytoplasm"/>
    <property type="evidence" value="ECO:0007669"/>
    <property type="project" value="InterPro"/>
</dbReference>
<dbReference type="AlphaFoldDB" id="A0A9R1XPC9"/>
<proteinExistence type="predicted"/>
<dbReference type="PANTHER" id="PTHR30602:SF12">
    <property type="entry name" value="AMINO-ACID ACETYLTRANSFERASE NAGS1, CHLOROPLASTIC-RELATED"/>
    <property type="match status" value="1"/>
</dbReference>
<dbReference type="EMBL" id="NBSK02000002">
    <property type="protein sequence ID" value="KAJ0220716.1"/>
    <property type="molecule type" value="Genomic_DNA"/>
</dbReference>
<protein>
    <submittedName>
        <fullName evidence="3">Uncharacterized protein</fullName>
    </submittedName>
</protein>
<accession>A0A9R1XPC9</accession>
<sequence length="95" mass="10364">MVNEQRFAIGGQERLSRSNGYLSELAAAAFVCRGGVQRVHLLDGSISGVLLKELFQRDGVGIMVASDLYEGTRMGKLLYLNVISKEEPHKKIGVA</sequence>
<dbReference type="PANTHER" id="PTHR30602">
    <property type="entry name" value="AMINO-ACID ACETYLTRANSFERASE"/>
    <property type="match status" value="1"/>
</dbReference>
<keyword evidence="1" id="KW-0808">Transferase</keyword>
<dbReference type="GO" id="GO:0004042">
    <property type="term" value="F:L-glutamate N-acetyltransferase activity"/>
    <property type="evidence" value="ECO:0007669"/>
    <property type="project" value="InterPro"/>
</dbReference>